<feature type="domain" description="Signal transduction histidine kinase subgroup 3 dimerisation and phosphoacceptor" evidence="11">
    <location>
        <begin position="180"/>
        <end position="246"/>
    </location>
</feature>
<keyword evidence="10" id="KW-0812">Transmembrane</keyword>
<keyword evidence="5" id="KW-0547">Nucleotide-binding</keyword>
<evidence type="ECO:0000256" key="1">
    <source>
        <dbReference type="ARBA" id="ARBA00000085"/>
    </source>
</evidence>
<evidence type="ECO:0000256" key="9">
    <source>
        <dbReference type="SAM" id="Coils"/>
    </source>
</evidence>
<feature type="transmembrane region" description="Helical" evidence="10">
    <location>
        <begin position="92"/>
        <end position="112"/>
    </location>
</feature>
<evidence type="ECO:0000256" key="8">
    <source>
        <dbReference type="ARBA" id="ARBA00023012"/>
    </source>
</evidence>
<dbReference type="GO" id="GO:0046983">
    <property type="term" value="F:protein dimerization activity"/>
    <property type="evidence" value="ECO:0007669"/>
    <property type="project" value="InterPro"/>
</dbReference>
<dbReference type="GO" id="GO:0016020">
    <property type="term" value="C:membrane"/>
    <property type="evidence" value="ECO:0007669"/>
    <property type="project" value="InterPro"/>
</dbReference>
<keyword evidence="7" id="KW-0067">ATP-binding</keyword>
<dbReference type="InterPro" id="IPR050482">
    <property type="entry name" value="Sensor_HK_TwoCompSys"/>
</dbReference>
<dbReference type="EC" id="2.7.13.3" evidence="2"/>
<dbReference type="PANTHER" id="PTHR24421">
    <property type="entry name" value="NITRATE/NITRITE SENSOR PROTEIN NARX-RELATED"/>
    <property type="match status" value="1"/>
</dbReference>
<keyword evidence="8" id="KW-0902">Two-component regulatory system</keyword>
<dbReference type="STRING" id="1121298.SAMN05444401_0628"/>
<dbReference type="AlphaFoldDB" id="A0A1M6B504"/>
<evidence type="ECO:0000259" key="11">
    <source>
        <dbReference type="Pfam" id="PF07730"/>
    </source>
</evidence>
<keyword evidence="10" id="KW-0472">Membrane</keyword>
<dbReference type="InterPro" id="IPR011712">
    <property type="entry name" value="Sig_transdc_His_kin_sub3_dim/P"/>
</dbReference>
<dbReference type="Gene3D" id="3.30.565.10">
    <property type="entry name" value="Histidine kinase-like ATPase, C-terminal domain"/>
    <property type="match status" value="1"/>
</dbReference>
<feature type="transmembrane region" description="Helical" evidence="10">
    <location>
        <begin position="7"/>
        <end position="26"/>
    </location>
</feature>
<keyword evidence="4" id="KW-0808">Transferase</keyword>
<comment type="catalytic activity">
    <reaction evidence="1">
        <text>ATP + protein L-histidine = ADP + protein N-phospho-L-histidine.</text>
        <dbReference type="EC" id="2.7.13.3"/>
    </reaction>
</comment>
<keyword evidence="10" id="KW-1133">Transmembrane helix</keyword>
<keyword evidence="3" id="KW-0597">Phosphoprotein</keyword>
<gene>
    <name evidence="12" type="ORF">SAMN05444401_0628</name>
</gene>
<accession>A0A1M6B504</accession>
<dbReference type="Gene3D" id="1.20.5.1930">
    <property type="match status" value="1"/>
</dbReference>
<organism evidence="12 13">
    <name type="scientific">Clostridium amylolyticum</name>
    <dbReference type="NCBI Taxonomy" id="1121298"/>
    <lineage>
        <taxon>Bacteria</taxon>
        <taxon>Bacillati</taxon>
        <taxon>Bacillota</taxon>
        <taxon>Clostridia</taxon>
        <taxon>Eubacteriales</taxon>
        <taxon>Clostridiaceae</taxon>
        <taxon>Clostridium</taxon>
    </lineage>
</organism>
<evidence type="ECO:0000256" key="6">
    <source>
        <dbReference type="ARBA" id="ARBA00022777"/>
    </source>
</evidence>
<sequence>MIKNGKDYILVLRFLILSFCLIEYLLGEDYNSVIIMVALSYIILNTLLFLSNNKMYKIFWMLLSFILCLYTSKQLNEIFYVLIPVNIMDLWSISNSSVLIIFIFILFATIALPLKMIPLFLLITIIVFLFHCIVKKYIVSLEALINENDELREMNSIYSMKIKSMKNYEKQSLYATKLEERSKISQEMHDKIGHTISGSILQLEAAKLLLNKDKDKSEKILNNTINVLREGLEDIRIILRRIRPTKEEMGINRIKLLLAEAMKNTKFTYSLSFHGDIDNITYAHWKVVYDNLTETITNIMKYSKGDFVEVNIQVFNKVVKASIKDNGMVEGVINKGLGLRGIEQRCVDMGGTAIIDFSDGFSIIMILPIK</sequence>
<protein>
    <recommendedName>
        <fullName evidence="2">histidine kinase</fullName>
        <ecNumber evidence="2">2.7.13.3</ecNumber>
    </recommendedName>
</protein>
<feature type="transmembrane region" description="Helical" evidence="10">
    <location>
        <begin position="55"/>
        <end position="72"/>
    </location>
</feature>
<keyword evidence="13" id="KW-1185">Reference proteome</keyword>
<feature type="transmembrane region" description="Helical" evidence="10">
    <location>
        <begin position="119"/>
        <end position="138"/>
    </location>
</feature>
<evidence type="ECO:0000256" key="10">
    <source>
        <dbReference type="SAM" id="Phobius"/>
    </source>
</evidence>
<evidence type="ECO:0000256" key="7">
    <source>
        <dbReference type="ARBA" id="ARBA00022840"/>
    </source>
</evidence>
<dbReference type="PANTHER" id="PTHR24421:SF10">
    <property type="entry name" value="NITRATE_NITRITE SENSOR PROTEIN NARQ"/>
    <property type="match status" value="1"/>
</dbReference>
<evidence type="ECO:0000256" key="3">
    <source>
        <dbReference type="ARBA" id="ARBA00022553"/>
    </source>
</evidence>
<dbReference type="OrthoDB" id="9781904at2"/>
<reference evidence="12 13" key="1">
    <citation type="submission" date="2016-11" db="EMBL/GenBank/DDBJ databases">
        <authorList>
            <person name="Jaros S."/>
            <person name="Januszkiewicz K."/>
            <person name="Wedrychowicz H."/>
        </authorList>
    </citation>
    <scope>NUCLEOTIDE SEQUENCE [LARGE SCALE GENOMIC DNA]</scope>
    <source>
        <strain evidence="12 13">DSM 21864</strain>
    </source>
</reference>
<evidence type="ECO:0000256" key="2">
    <source>
        <dbReference type="ARBA" id="ARBA00012438"/>
    </source>
</evidence>
<keyword evidence="6 12" id="KW-0418">Kinase</keyword>
<name>A0A1M6B504_9CLOT</name>
<dbReference type="GO" id="GO:0000155">
    <property type="term" value="F:phosphorelay sensor kinase activity"/>
    <property type="evidence" value="ECO:0007669"/>
    <property type="project" value="InterPro"/>
</dbReference>
<evidence type="ECO:0000256" key="5">
    <source>
        <dbReference type="ARBA" id="ARBA00022741"/>
    </source>
</evidence>
<dbReference type="RefSeq" id="WP_073003745.1">
    <property type="nucleotide sequence ID" value="NZ_FQZO01000001.1"/>
</dbReference>
<dbReference type="SUPFAM" id="SSF55874">
    <property type="entry name" value="ATPase domain of HSP90 chaperone/DNA topoisomerase II/histidine kinase"/>
    <property type="match status" value="1"/>
</dbReference>
<feature type="transmembrane region" description="Helical" evidence="10">
    <location>
        <begin position="32"/>
        <end position="50"/>
    </location>
</feature>
<dbReference type="EMBL" id="FQZO01000001">
    <property type="protein sequence ID" value="SHI43658.1"/>
    <property type="molecule type" value="Genomic_DNA"/>
</dbReference>
<dbReference type="Proteomes" id="UP000184080">
    <property type="component" value="Unassembled WGS sequence"/>
</dbReference>
<evidence type="ECO:0000313" key="12">
    <source>
        <dbReference type="EMBL" id="SHI43658.1"/>
    </source>
</evidence>
<feature type="coiled-coil region" evidence="9">
    <location>
        <begin position="134"/>
        <end position="161"/>
    </location>
</feature>
<dbReference type="InterPro" id="IPR036890">
    <property type="entry name" value="HATPase_C_sf"/>
</dbReference>
<keyword evidence="9" id="KW-0175">Coiled coil</keyword>
<proteinExistence type="predicted"/>
<evidence type="ECO:0000256" key="4">
    <source>
        <dbReference type="ARBA" id="ARBA00022679"/>
    </source>
</evidence>
<dbReference type="GO" id="GO:0005524">
    <property type="term" value="F:ATP binding"/>
    <property type="evidence" value="ECO:0007669"/>
    <property type="project" value="UniProtKB-KW"/>
</dbReference>
<dbReference type="Pfam" id="PF07730">
    <property type="entry name" value="HisKA_3"/>
    <property type="match status" value="1"/>
</dbReference>
<evidence type="ECO:0000313" key="13">
    <source>
        <dbReference type="Proteomes" id="UP000184080"/>
    </source>
</evidence>